<keyword evidence="3" id="KW-1185">Reference proteome</keyword>
<name>A0A9Q3FRM7_9BASI</name>
<feature type="compositionally biased region" description="Polar residues" evidence="1">
    <location>
        <begin position="83"/>
        <end position="107"/>
    </location>
</feature>
<reference evidence="2" key="1">
    <citation type="submission" date="2021-03" db="EMBL/GenBank/DDBJ databases">
        <title>Draft genome sequence of rust myrtle Austropuccinia psidii MF-1, a brazilian biotype.</title>
        <authorList>
            <person name="Quecine M.C."/>
            <person name="Pachon D.M.R."/>
            <person name="Bonatelli M.L."/>
            <person name="Correr F.H."/>
            <person name="Franceschini L.M."/>
            <person name="Leite T.F."/>
            <person name="Margarido G.R.A."/>
            <person name="Almeida C.A."/>
            <person name="Ferrarezi J.A."/>
            <person name="Labate C.A."/>
        </authorList>
    </citation>
    <scope>NUCLEOTIDE SEQUENCE</scope>
    <source>
        <strain evidence="2">MF-1</strain>
    </source>
</reference>
<feature type="region of interest" description="Disordered" evidence="1">
    <location>
        <begin position="23"/>
        <end position="107"/>
    </location>
</feature>
<evidence type="ECO:0000256" key="1">
    <source>
        <dbReference type="SAM" id="MobiDB-lite"/>
    </source>
</evidence>
<dbReference type="AlphaFoldDB" id="A0A9Q3FRM7"/>
<organism evidence="2 3">
    <name type="scientific">Austropuccinia psidii MF-1</name>
    <dbReference type="NCBI Taxonomy" id="1389203"/>
    <lineage>
        <taxon>Eukaryota</taxon>
        <taxon>Fungi</taxon>
        <taxon>Dikarya</taxon>
        <taxon>Basidiomycota</taxon>
        <taxon>Pucciniomycotina</taxon>
        <taxon>Pucciniomycetes</taxon>
        <taxon>Pucciniales</taxon>
        <taxon>Sphaerophragmiaceae</taxon>
        <taxon>Austropuccinia</taxon>
    </lineage>
</organism>
<evidence type="ECO:0000313" key="2">
    <source>
        <dbReference type="EMBL" id="MBW0545445.1"/>
    </source>
</evidence>
<accession>A0A9Q3FRM7</accession>
<protein>
    <submittedName>
        <fullName evidence="2">Uncharacterized protein</fullName>
    </submittedName>
</protein>
<gene>
    <name evidence="2" type="ORF">O181_085160</name>
</gene>
<comment type="caution">
    <text evidence="2">The sequence shown here is derived from an EMBL/GenBank/DDBJ whole genome shotgun (WGS) entry which is preliminary data.</text>
</comment>
<dbReference type="EMBL" id="AVOT02050363">
    <property type="protein sequence ID" value="MBW0545445.1"/>
    <property type="molecule type" value="Genomic_DNA"/>
</dbReference>
<sequence>MCPCYAKMEQVFGKKSNVISFNQFNTTSDDENENSSGSEAPSQGEIREESNSGLSAYEKRQRVFQKVQAENKANRGVHREVNHGNNDNESPYGTSSNGNRQNFSKQSLFSLQEHGKQLDQDNHELCHKIIEDYVSIEKMKLEEQIKKNECDYSLEKEKMERQFQLEQE</sequence>
<dbReference type="Proteomes" id="UP000765509">
    <property type="component" value="Unassembled WGS sequence"/>
</dbReference>
<proteinExistence type="predicted"/>
<evidence type="ECO:0000313" key="3">
    <source>
        <dbReference type="Proteomes" id="UP000765509"/>
    </source>
</evidence>